<dbReference type="RefSeq" id="WP_066192644.1">
    <property type="nucleotide sequence ID" value="NZ_JARMMB010000020.1"/>
</dbReference>
<gene>
    <name evidence="1" type="ORF">CWS20_06980</name>
</gene>
<comment type="caution">
    <text evidence="1">The sequence shown here is derived from an EMBL/GenBank/DDBJ whole genome shotgun (WGS) entry which is preliminary data.</text>
</comment>
<name>A0A2N0ZJC5_9BACI</name>
<dbReference type="EMBL" id="PISD01000013">
    <property type="protein sequence ID" value="PKG29608.1"/>
    <property type="molecule type" value="Genomic_DNA"/>
</dbReference>
<dbReference type="AlphaFoldDB" id="A0A2N0ZJC5"/>
<evidence type="ECO:0000313" key="1">
    <source>
        <dbReference type="EMBL" id="PKG29608.1"/>
    </source>
</evidence>
<protein>
    <submittedName>
        <fullName evidence="1">DUF4279 domain-containing protein</fullName>
    </submittedName>
</protein>
<organism evidence="1 2">
    <name type="scientific">Cytobacillus horneckiae</name>
    <dbReference type="NCBI Taxonomy" id="549687"/>
    <lineage>
        <taxon>Bacteria</taxon>
        <taxon>Bacillati</taxon>
        <taxon>Bacillota</taxon>
        <taxon>Bacilli</taxon>
        <taxon>Bacillales</taxon>
        <taxon>Bacillaceae</taxon>
        <taxon>Cytobacillus</taxon>
    </lineage>
</organism>
<reference evidence="1 2" key="1">
    <citation type="journal article" date="2010" name="Int. J. Syst. Evol. Microbiol.">
        <title>Bacillus horneckiae sp. nov., isolated from a spacecraft-assembly clean room.</title>
        <authorList>
            <person name="Vaishampayan P."/>
            <person name="Probst A."/>
            <person name="Krishnamurthi S."/>
            <person name="Ghosh S."/>
            <person name="Osman S."/>
            <person name="McDowall A."/>
            <person name="Ruckmani A."/>
            <person name="Mayilraj S."/>
            <person name="Venkateswaran K."/>
        </authorList>
    </citation>
    <scope>NUCLEOTIDE SEQUENCE [LARGE SCALE GENOMIC DNA]</scope>
    <source>
        <strain evidence="2">1PO1SC</strain>
    </source>
</reference>
<evidence type="ECO:0000313" key="2">
    <source>
        <dbReference type="Proteomes" id="UP000233343"/>
    </source>
</evidence>
<dbReference type="Pfam" id="PF14106">
    <property type="entry name" value="DUF4279"/>
    <property type="match status" value="1"/>
</dbReference>
<accession>A0A2N0ZJC5</accession>
<proteinExistence type="predicted"/>
<dbReference type="InterPro" id="IPR025459">
    <property type="entry name" value="DUF4279"/>
</dbReference>
<dbReference type="Proteomes" id="UP000233343">
    <property type="component" value="Unassembled WGS sequence"/>
</dbReference>
<sequence>MKKTSLYAYITLKSEEFSNFPLEIVTERLGIKPTQTWKAGDRIHPNNPDNRLERSYTCWKFKTETIETLDPEEVLRPIFELFESKTDVMNQLKEEYDLQADIELVIEVYDGYMPGLVIYPKFSTFFAAIDAAIGIDMYVFSLNSVEE</sequence>
<keyword evidence="2" id="KW-1185">Reference proteome</keyword>